<evidence type="ECO:0000256" key="1">
    <source>
        <dbReference type="ARBA" id="ARBA00004123"/>
    </source>
</evidence>
<evidence type="ECO:0000256" key="3">
    <source>
        <dbReference type="ARBA" id="ARBA00023242"/>
    </source>
</evidence>
<evidence type="ECO:0000259" key="5">
    <source>
        <dbReference type="Pfam" id="PF11488"/>
    </source>
</evidence>
<dbReference type="Proteomes" id="UP000241107">
    <property type="component" value="Unassembled WGS sequence"/>
</dbReference>
<keyword evidence="2" id="KW-0156">Chromatin regulator</keyword>
<accession>A0A2P7YIK7</accession>
<evidence type="ECO:0000313" key="6">
    <source>
        <dbReference type="EMBL" id="PSK35767.1"/>
    </source>
</evidence>
<keyword evidence="3" id="KW-0539">Nucleus</keyword>
<keyword evidence="7" id="KW-1185">Reference proteome</keyword>
<dbReference type="GeneID" id="36567636"/>
<dbReference type="STRING" id="418784.A0A2P7YIK7"/>
<sequence length="292" mass="34656">MSGYNYGDRGYPDRRYDAPRGGRGGYRGGRDHYRGSGYRGRGRGAPRGREYRRDYGDPRDPRDREPRYRDPRDRDPRERDSRDREPRDMDPRDSYPRDSYPRNRDPRELDPRDRDPRDRDPRERDPRDRDPREYREEDRRDDYRDREPSYSRDRPLPRDSRDGHYSDYRGDRREFTKEPSRSKSVGTPKHDPSSPRHIPSSGTSPRASRDQGSSGPTYTDPWISILHIRDGKVALRLEARHQELANVNRSLGLLQAQVHKLKAHMDLLDVYAKRDALNVEMTSEKLDEFTFL</sequence>
<feature type="compositionally biased region" description="Basic and acidic residues" evidence="4">
    <location>
        <begin position="47"/>
        <end position="181"/>
    </location>
</feature>
<dbReference type="EMBL" id="PYFQ01000013">
    <property type="protein sequence ID" value="PSK35767.1"/>
    <property type="molecule type" value="Genomic_DNA"/>
</dbReference>
<organism evidence="6 7">
    <name type="scientific">Candidozyma pseudohaemuli</name>
    <dbReference type="NCBI Taxonomy" id="418784"/>
    <lineage>
        <taxon>Eukaryota</taxon>
        <taxon>Fungi</taxon>
        <taxon>Dikarya</taxon>
        <taxon>Ascomycota</taxon>
        <taxon>Saccharomycotina</taxon>
        <taxon>Pichiomycetes</taxon>
        <taxon>Metschnikowiaceae</taxon>
        <taxon>Candidozyma</taxon>
    </lineage>
</organism>
<comment type="caution">
    <text evidence="6">The sequence shown here is derived from an EMBL/GenBank/DDBJ whole genome shotgun (WGS) entry which is preliminary data.</text>
</comment>
<feature type="compositionally biased region" description="Polar residues" evidence="4">
    <location>
        <begin position="200"/>
        <end position="217"/>
    </location>
</feature>
<reference evidence="6 7" key="1">
    <citation type="submission" date="2018-03" db="EMBL/GenBank/DDBJ databases">
        <title>Candida pseudohaemulonii genome assembly and annotation.</title>
        <authorList>
            <person name="Munoz J.F."/>
            <person name="Gade L.G."/>
            <person name="Chow N.A."/>
            <person name="Litvintseva A.P."/>
            <person name="Loparev V.N."/>
            <person name="Cuomo C.A."/>
        </authorList>
    </citation>
    <scope>NUCLEOTIDE SEQUENCE [LARGE SCALE GENOMIC DNA]</scope>
    <source>
        <strain evidence="6 7">B12108</strain>
    </source>
</reference>
<dbReference type="GO" id="GO:0006325">
    <property type="term" value="P:chromatin organization"/>
    <property type="evidence" value="ECO:0007669"/>
    <property type="project" value="UniProtKB-KW"/>
</dbReference>
<dbReference type="Pfam" id="PF11488">
    <property type="entry name" value="Lge1"/>
    <property type="match status" value="1"/>
</dbReference>
<proteinExistence type="predicted"/>
<dbReference type="GO" id="GO:0005634">
    <property type="term" value="C:nucleus"/>
    <property type="evidence" value="ECO:0007669"/>
    <property type="project" value="UniProtKB-SubCell"/>
</dbReference>
<dbReference type="OrthoDB" id="4096471at2759"/>
<dbReference type="CDD" id="cd22897">
    <property type="entry name" value="Lge1"/>
    <property type="match status" value="1"/>
</dbReference>
<name>A0A2P7YIK7_9ASCO</name>
<evidence type="ECO:0000256" key="2">
    <source>
        <dbReference type="ARBA" id="ARBA00022853"/>
    </source>
</evidence>
<evidence type="ECO:0000256" key="4">
    <source>
        <dbReference type="SAM" id="MobiDB-lite"/>
    </source>
</evidence>
<gene>
    <name evidence="6" type="ORF">C7M61_004248</name>
</gene>
<dbReference type="AlphaFoldDB" id="A0A2P7YIK7"/>
<comment type="subcellular location">
    <subcellularLocation>
        <location evidence="1">Nucleus</location>
    </subcellularLocation>
</comment>
<feature type="domain" description="Transcription regulator LGE1 helical region" evidence="5">
    <location>
        <begin position="221"/>
        <end position="290"/>
    </location>
</feature>
<feature type="region of interest" description="Disordered" evidence="4">
    <location>
        <begin position="1"/>
        <end position="221"/>
    </location>
</feature>
<dbReference type="InterPro" id="IPR021581">
    <property type="entry name" value="Tscrpt_reg_Lge1"/>
</dbReference>
<dbReference type="RefSeq" id="XP_024712240.1">
    <property type="nucleotide sequence ID" value="XM_024859571.1"/>
</dbReference>
<protein>
    <recommendedName>
        <fullName evidence="5">Transcription regulator LGE1 helical region domain-containing protein</fullName>
    </recommendedName>
</protein>
<evidence type="ECO:0000313" key="7">
    <source>
        <dbReference type="Proteomes" id="UP000241107"/>
    </source>
</evidence>
<dbReference type="VEuPathDB" id="FungiDB:C7M61_004248"/>
<feature type="compositionally biased region" description="Basic and acidic residues" evidence="4">
    <location>
        <begin position="10"/>
        <end position="20"/>
    </location>
</feature>